<name>A0A077ZPJ3_STYLE</name>
<dbReference type="InterPro" id="IPR001206">
    <property type="entry name" value="Diacylglycerol_kinase_cat_dom"/>
</dbReference>
<dbReference type="PANTHER" id="PTHR12358">
    <property type="entry name" value="SPHINGOSINE KINASE"/>
    <property type="match status" value="1"/>
</dbReference>
<evidence type="ECO:0000256" key="3">
    <source>
        <dbReference type="ARBA" id="ARBA00022777"/>
    </source>
</evidence>
<dbReference type="Pfam" id="PF19279">
    <property type="entry name" value="YegS_C"/>
    <property type="match status" value="1"/>
</dbReference>
<dbReference type="InterPro" id="IPR016064">
    <property type="entry name" value="NAD/diacylglycerol_kinase_sf"/>
</dbReference>
<dbReference type="Pfam" id="PF00781">
    <property type="entry name" value="DAGK_cat"/>
    <property type="match status" value="1"/>
</dbReference>
<evidence type="ECO:0000256" key="2">
    <source>
        <dbReference type="ARBA" id="ARBA00022741"/>
    </source>
</evidence>
<dbReference type="SUPFAM" id="SSF111331">
    <property type="entry name" value="NAD kinase/diacylglycerol kinase-like"/>
    <property type="match status" value="1"/>
</dbReference>
<evidence type="ECO:0000256" key="4">
    <source>
        <dbReference type="ARBA" id="ARBA00022840"/>
    </source>
</evidence>
<dbReference type="Gene3D" id="2.60.200.40">
    <property type="match status" value="1"/>
</dbReference>
<dbReference type="InterPro" id="IPR050187">
    <property type="entry name" value="Lipid_Phosphate_FormReg"/>
</dbReference>
<dbReference type="GO" id="GO:0005524">
    <property type="term" value="F:ATP binding"/>
    <property type="evidence" value="ECO:0007669"/>
    <property type="project" value="UniProtKB-KW"/>
</dbReference>
<organism evidence="6 7">
    <name type="scientific">Stylonychia lemnae</name>
    <name type="common">Ciliate</name>
    <dbReference type="NCBI Taxonomy" id="5949"/>
    <lineage>
        <taxon>Eukaryota</taxon>
        <taxon>Sar</taxon>
        <taxon>Alveolata</taxon>
        <taxon>Ciliophora</taxon>
        <taxon>Intramacronucleata</taxon>
        <taxon>Spirotrichea</taxon>
        <taxon>Stichotrichia</taxon>
        <taxon>Sporadotrichida</taxon>
        <taxon>Oxytrichidae</taxon>
        <taxon>Stylonychinae</taxon>
        <taxon>Stylonychia</taxon>
    </lineage>
</organism>
<dbReference type="EMBL" id="CCKQ01000803">
    <property type="protein sequence ID" value="CDW71902.1"/>
    <property type="molecule type" value="Genomic_DNA"/>
</dbReference>
<sequence length="426" mass="49229">MSFGQIGEVTRYELNQINSNLQDSYKDKTQQKSNFEKTPPFLPFQFKQVLDSQAIKDLQNSIKIGNNRFLDYLQPLSIGKLKYSKPVAIIYNPNSGKKKDIKKYIMDKFNRNNIKFEILESKKAFDTFTIPFKIDIENYSAIVAVGGDGTFHEVVNGMLNRVDKQKLPIAFVGNGSGNDTLRQFGVLDIDQALNFIVKGDLLKYDVVKILIDYQNEKDIPDNALYNHHRYSIINTVIGLMAKINHNAQNYKQWPLINPYQISAFVELTRLKPDKISLEVDGKTVQEDLDTLVLGVNNSKYGGSGMVLSPYSFMNDGMQDAYVHTQMLGVLKILDLIDQLNKYQGMHVYEKDAKFYRGKNIKVYNRSEKVYSWQSHKFERQLQRIAIDGENFAYKDFVQYETLPGEIDVIVDYEFLLKKFEWFSPKL</sequence>
<feature type="domain" description="DAGKc" evidence="5">
    <location>
        <begin position="82"/>
        <end position="213"/>
    </location>
</feature>
<dbReference type="GO" id="GO:0004143">
    <property type="term" value="F:ATP-dependent diacylglycerol kinase activity"/>
    <property type="evidence" value="ECO:0007669"/>
    <property type="project" value="TreeGrafter"/>
</dbReference>
<dbReference type="AlphaFoldDB" id="A0A077ZPJ3"/>
<dbReference type="Proteomes" id="UP000039865">
    <property type="component" value="Unassembled WGS sequence"/>
</dbReference>
<accession>A0A077ZPJ3</accession>
<keyword evidence="1" id="KW-0808">Transferase</keyword>
<proteinExistence type="predicted"/>
<protein>
    <submittedName>
        <fullName evidence="6">Diacylglycerol kinase</fullName>
    </submittedName>
</protein>
<keyword evidence="7" id="KW-1185">Reference proteome</keyword>
<keyword evidence="2" id="KW-0547">Nucleotide-binding</keyword>
<dbReference type="PANTHER" id="PTHR12358:SF106">
    <property type="entry name" value="LIPID KINASE YEGS"/>
    <property type="match status" value="1"/>
</dbReference>
<evidence type="ECO:0000256" key="1">
    <source>
        <dbReference type="ARBA" id="ARBA00022679"/>
    </source>
</evidence>
<evidence type="ECO:0000313" key="6">
    <source>
        <dbReference type="EMBL" id="CDW71902.1"/>
    </source>
</evidence>
<dbReference type="Gene3D" id="3.40.50.10330">
    <property type="entry name" value="Probable inorganic polyphosphate/atp-NAD kinase, domain 1"/>
    <property type="match status" value="1"/>
</dbReference>
<keyword evidence="3 6" id="KW-0418">Kinase</keyword>
<gene>
    <name evidence="6" type="primary">Contig18871.g20020</name>
    <name evidence="6" type="ORF">STYLEM_852</name>
</gene>
<dbReference type="PROSITE" id="PS50146">
    <property type="entry name" value="DAGK"/>
    <property type="match status" value="1"/>
</dbReference>
<dbReference type="SMART" id="SM00046">
    <property type="entry name" value="DAGKc"/>
    <property type="match status" value="1"/>
</dbReference>
<dbReference type="InParanoid" id="A0A077ZPJ3"/>
<evidence type="ECO:0000313" key="7">
    <source>
        <dbReference type="Proteomes" id="UP000039865"/>
    </source>
</evidence>
<dbReference type="OrthoDB" id="3853857at2759"/>
<reference evidence="6 7" key="1">
    <citation type="submission" date="2014-06" db="EMBL/GenBank/DDBJ databases">
        <authorList>
            <person name="Swart Estienne"/>
        </authorList>
    </citation>
    <scope>NUCLEOTIDE SEQUENCE [LARGE SCALE GENOMIC DNA]</scope>
    <source>
        <strain evidence="6 7">130c</strain>
    </source>
</reference>
<dbReference type="GO" id="GO:0005886">
    <property type="term" value="C:plasma membrane"/>
    <property type="evidence" value="ECO:0007669"/>
    <property type="project" value="TreeGrafter"/>
</dbReference>
<dbReference type="InterPro" id="IPR045540">
    <property type="entry name" value="YegS/DAGK_C"/>
</dbReference>
<keyword evidence="4" id="KW-0067">ATP-binding</keyword>
<dbReference type="InterPro" id="IPR017438">
    <property type="entry name" value="ATP-NAD_kinase_N"/>
</dbReference>
<evidence type="ECO:0000259" key="5">
    <source>
        <dbReference type="PROSITE" id="PS50146"/>
    </source>
</evidence>